<keyword evidence="1" id="KW-0472">Membrane</keyword>
<dbReference type="EMBL" id="CAJMWS010000409">
    <property type="protein sequence ID" value="CAE6442415.1"/>
    <property type="molecule type" value="Genomic_DNA"/>
</dbReference>
<sequence length="89" mass="9938">HEDLRAQGSVRNSGICDYLQDYRTGTILDVIGSVGGLFALLQAIHVALRRTIIMGTDRSNAHFSLWSGRQIELREVWKSLAKALSSYPH</sequence>
<keyword evidence="1" id="KW-1133">Transmembrane helix</keyword>
<feature type="transmembrane region" description="Helical" evidence="1">
    <location>
        <begin position="27"/>
        <end position="48"/>
    </location>
</feature>
<comment type="caution">
    <text evidence="2">The sequence shown here is derived from an EMBL/GenBank/DDBJ whole genome shotgun (WGS) entry which is preliminary data.</text>
</comment>
<organism evidence="2 3">
    <name type="scientific">Rhizoctonia solani</name>
    <dbReference type="NCBI Taxonomy" id="456999"/>
    <lineage>
        <taxon>Eukaryota</taxon>
        <taxon>Fungi</taxon>
        <taxon>Dikarya</taxon>
        <taxon>Basidiomycota</taxon>
        <taxon>Agaricomycotina</taxon>
        <taxon>Agaricomycetes</taxon>
        <taxon>Cantharellales</taxon>
        <taxon>Ceratobasidiaceae</taxon>
        <taxon>Rhizoctonia</taxon>
    </lineage>
</organism>
<evidence type="ECO:0000313" key="3">
    <source>
        <dbReference type="Proteomes" id="UP000663846"/>
    </source>
</evidence>
<gene>
    <name evidence="2" type="ORF">RDB_LOCUS132079</name>
</gene>
<protein>
    <submittedName>
        <fullName evidence="2">Uncharacterized protein</fullName>
    </submittedName>
</protein>
<dbReference type="AlphaFoldDB" id="A0A8H3G781"/>
<keyword evidence="1" id="KW-0812">Transmembrane</keyword>
<dbReference type="Proteomes" id="UP000663846">
    <property type="component" value="Unassembled WGS sequence"/>
</dbReference>
<accession>A0A8H3G781</accession>
<reference evidence="2" key="1">
    <citation type="submission" date="2021-01" db="EMBL/GenBank/DDBJ databases">
        <authorList>
            <person name="Kaushik A."/>
        </authorList>
    </citation>
    <scope>NUCLEOTIDE SEQUENCE</scope>
    <source>
        <strain evidence="2">AG1-1C</strain>
    </source>
</reference>
<evidence type="ECO:0000256" key="1">
    <source>
        <dbReference type="SAM" id="Phobius"/>
    </source>
</evidence>
<evidence type="ECO:0000313" key="2">
    <source>
        <dbReference type="EMBL" id="CAE6442415.1"/>
    </source>
</evidence>
<feature type="non-terminal residue" evidence="2">
    <location>
        <position position="1"/>
    </location>
</feature>
<proteinExistence type="predicted"/>
<name>A0A8H3G781_9AGAM</name>